<dbReference type="InterPro" id="IPR036282">
    <property type="entry name" value="Glutathione-S-Trfase_C_sf"/>
</dbReference>
<dbReference type="Gene3D" id="3.40.30.10">
    <property type="entry name" value="Glutaredoxin"/>
    <property type="match status" value="1"/>
</dbReference>
<evidence type="ECO:0000259" key="1">
    <source>
        <dbReference type="PROSITE" id="PS50404"/>
    </source>
</evidence>
<dbReference type="Pfam" id="PF17172">
    <property type="entry name" value="GST_N_4"/>
    <property type="match status" value="1"/>
</dbReference>
<dbReference type="InterPro" id="IPR004045">
    <property type="entry name" value="Glutathione_S-Trfase_N"/>
</dbReference>
<dbReference type="PROSITE" id="PS50404">
    <property type="entry name" value="GST_NTER"/>
    <property type="match status" value="1"/>
</dbReference>
<evidence type="ECO:0000313" key="2">
    <source>
        <dbReference type="EMBL" id="BDI03542.1"/>
    </source>
</evidence>
<dbReference type="Pfam" id="PF17171">
    <property type="entry name" value="GST_C_6"/>
    <property type="match status" value="1"/>
</dbReference>
<dbReference type="SFLD" id="SFLDS00019">
    <property type="entry name" value="Glutathione_Transferase_(cytos"/>
    <property type="match status" value="1"/>
</dbReference>
<keyword evidence="3" id="KW-1185">Reference proteome</keyword>
<name>A0ABN6PGX0_9BURK</name>
<dbReference type="InterPro" id="IPR012336">
    <property type="entry name" value="Thioredoxin-like_fold"/>
</dbReference>
<dbReference type="PANTHER" id="PTHR12289">
    <property type="entry name" value="METAXIN RELATED"/>
    <property type="match status" value="1"/>
</dbReference>
<proteinExistence type="predicted"/>
<dbReference type="CDD" id="cd03080">
    <property type="entry name" value="GST_N_Metaxin_like"/>
    <property type="match status" value="1"/>
</dbReference>
<evidence type="ECO:0000313" key="3">
    <source>
        <dbReference type="Proteomes" id="UP001057498"/>
    </source>
</evidence>
<dbReference type="SFLD" id="SFLDG01180">
    <property type="entry name" value="SUF1"/>
    <property type="match status" value="1"/>
</dbReference>
<dbReference type="InterPro" id="IPR050931">
    <property type="entry name" value="Mito_Protein_Transport_Metaxin"/>
</dbReference>
<dbReference type="SFLD" id="SFLDG01200">
    <property type="entry name" value="SUF1.1"/>
    <property type="match status" value="1"/>
</dbReference>
<dbReference type="SUPFAM" id="SSF52833">
    <property type="entry name" value="Thioredoxin-like"/>
    <property type="match status" value="1"/>
</dbReference>
<organism evidence="2 3">
    <name type="scientific">Sphaerotilus microaerophilus</name>
    <dbReference type="NCBI Taxonomy" id="2914710"/>
    <lineage>
        <taxon>Bacteria</taxon>
        <taxon>Pseudomonadati</taxon>
        <taxon>Pseudomonadota</taxon>
        <taxon>Betaproteobacteria</taxon>
        <taxon>Burkholderiales</taxon>
        <taxon>Sphaerotilaceae</taxon>
        <taxon>Sphaerotilus</taxon>
    </lineage>
</organism>
<dbReference type="SUPFAM" id="SSF47616">
    <property type="entry name" value="GST C-terminal domain-like"/>
    <property type="match status" value="1"/>
</dbReference>
<feature type="domain" description="GST N-terminal" evidence="1">
    <location>
        <begin position="7"/>
        <end position="78"/>
    </location>
</feature>
<dbReference type="RefSeq" id="WP_251971823.1">
    <property type="nucleotide sequence ID" value="NZ_AP025730.1"/>
</dbReference>
<dbReference type="EMBL" id="AP025730">
    <property type="protein sequence ID" value="BDI03542.1"/>
    <property type="molecule type" value="Genomic_DNA"/>
</dbReference>
<gene>
    <name evidence="2" type="ORF">CATMQ487_05120</name>
</gene>
<dbReference type="InterPro" id="IPR036249">
    <property type="entry name" value="Thioredoxin-like_sf"/>
</dbReference>
<accession>A0ABN6PGX0</accession>
<dbReference type="CDD" id="cd03193">
    <property type="entry name" value="GST_C_Metaxin"/>
    <property type="match status" value="1"/>
</dbReference>
<reference evidence="2" key="1">
    <citation type="submission" date="2022-04" db="EMBL/GenBank/DDBJ databases">
        <title>Whole genome sequence of Sphaerotilus sp. FB-5.</title>
        <authorList>
            <person name="Takeda M."/>
            <person name="Narihara S."/>
            <person name="Akimoto M."/>
            <person name="Akimoto R."/>
            <person name="Nishiyashiki S."/>
            <person name="Murakami T."/>
        </authorList>
    </citation>
    <scope>NUCLEOTIDE SEQUENCE</scope>
    <source>
        <strain evidence="2">FB-5</strain>
    </source>
</reference>
<dbReference type="PANTHER" id="PTHR12289:SF41">
    <property type="entry name" value="FAILED AXON CONNECTIONS-RELATED"/>
    <property type="match status" value="1"/>
</dbReference>
<dbReference type="InterPro" id="IPR033468">
    <property type="entry name" value="Metaxin_GST"/>
</dbReference>
<protein>
    <recommendedName>
        <fullName evidence="1">GST N-terminal domain-containing protein</fullName>
    </recommendedName>
</protein>
<dbReference type="Proteomes" id="UP001057498">
    <property type="component" value="Chromosome"/>
</dbReference>
<dbReference type="InterPro" id="IPR040079">
    <property type="entry name" value="Glutathione_S-Trfase"/>
</dbReference>
<sequence>MIRLHQFAPAFGLLNASPFCMKLEMYLRMAGLPYEAVNIGDVLKAPKRKLPYIEDGVRVVADTTFIIDYLKATYGDPLDAWLSPAQRAVALAFQRLFEENLYWAVVHTRWAEAAGWAKTREAFFAALPAPMRWILPPLARRGMLAEMNGQGMGRHSAAEIHAIGRRDVGAVADFLADKPCLMGDEPCSLDAVAYAFLANLLWAPVDSPIREAARARPNLEAYCLRMKARYDA</sequence>
<dbReference type="InterPro" id="IPR026928">
    <property type="entry name" value="FAX/IsoI-like"/>
</dbReference>